<evidence type="ECO:0000256" key="4">
    <source>
        <dbReference type="ARBA" id="ARBA00022525"/>
    </source>
</evidence>
<name>A0AAV5CF65_ELECO</name>
<evidence type="ECO:0008006" key="12">
    <source>
        <dbReference type="Google" id="ProtNLM"/>
    </source>
</evidence>
<evidence type="ECO:0000256" key="7">
    <source>
        <dbReference type="ARBA" id="ARBA00023316"/>
    </source>
</evidence>
<comment type="subcellular location">
    <subcellularLocation>
        <location evidence="1">Secreted</location>
        <location evidence="1">Cell wall</location>
    </subcellularLocation>
</comment>
<keyword evidence="6 8" id="KW-0326">Glycosidase</keyword>
<organism evidence="10 11">
    <name type="scientific">Eleusine coracana subsp. coracana</name>
    <dbReference type="NCBI Taxonomy" id="191504"/>
    <lineage>
        <taxon>Eukaryota</taxon>
        <taxon>Viridiplantae</taxon>
        <taxon>Streptophyta</taxon>
        <taxon>Embryophyta</taxon>
        <taxon>Tracheophyta</taxon>
        <taxon>Spermatophyta</taxon>
        <taxon>Magnoliopsida</taxon>
        <taxon>Liliopsida</taxon>
        <taxon>Poales</taxon>
        <taxon>Poaceae</taxon>
        <taxon>PACMAD clade</taxon>
        <taxon>Chloridoideae</taxon>
        <taxon>Cynodonteae</taxon>
        <taxon>Eleusininae</taxon>
        <taxon>Eleusine</taxon>
    </lineage>
</organism>
<keyword evidence="5 8" id="KW-0378">Hydrolase</keyword>
<accession>A0AAV5CF65</accession>
<reference evidence="10" key="2">
    <citation type="submission" date="2021-12" db="EMBL/GenBank/DDBJ databases">
        <title>Resequencing data analysis of finger millet.</title>
        <authorList>
            <person name="Hatakeyama M."/>
            <person name="Aluri S."/>
            <person name="Balachadran M.T."/>
            <person name="Sivarajan S.R."/>
            <person name="Poveda L."/>
            <person name="Shimizu-Inatsugi R."/>
            <person name="Schlapbach R."/>
            <person name="Sreeman S.M."/>
            <person name="Shimizu K.K."/>
        </authorList>
    </citation>
    <scope>NUCLEOTIDE SEQUENCE</scope>
</reference>
<evidence type="ECO:0000313" key="10">
    <source>
        <dbReference type="EMBL" id="GJM96997.1"/>
    </source>
</evidence>
<dbReference type="InterPro" id="IPR011050">
    <property type="entry name" value="Pectin_lyase_fold/virulence"/>
</dbReference>
<evidence type="ECO:0000313" key="11">
    <source>
        <dbReference type="Proteomes" id="UP001054889"/>
    </source>
</evidence>
<evidence type="ECO:0000256" key="5">
    <source>
        <dbReference type="ARBA" id="ARBA00022801"/>
    </source>
</evidence>
<keyword evidence="3" id="KW-0134">Cell wall</keyword>
<evidence type="ECO:0000256" key="6">
    <source>
        <dbReference type="ARBA" id="ARBA00023295"/>
    </source>
</evidence>
<dbReference type="AlphaFoldDB" id="A0AAV5CF65"/>
<gene>
    <name evidence="10" type="primary">ga13887</name>
    <name evidence="10" type="ORF">PR202_ga13887</name>
</gene>
<dbReference type="GO" id="GO:0071555">
    <property type="term" value="P:cell wall organization"/>
    <property type="evidence" value="ECO:0007669"/>
    <property type="project" value="UniProtKB-KW"/>
</dbReference>
<evidence type="ECO:0000256" key="9">
    <source>
        <dbReference type="SAM" id="SignalP"/>
    </source>
</evidence>
<feature type="chain" id="PRO_5043708366" description="Polygalacturonase" evidence="9">
    <location>
        <begin position="24"/>
        <end position="176"/>
    </location>
</feature>
<dbReference type="InterPro" id="IPR012334">
    <property type="entry name" value="Pectin_lyas_fold"/>
</dbReference>
<keyword evidence="11" id="KW-1185">Reference proteome</keyword>
<evidence type="ECO:0000256" key="1">
    <source>
        <dbReference type="ARBA" id="ARBA00004191"/>
    </source>
</evidence>
<evidence type="ECO:0000256" key="2">
    <source>
        <dbReference type="ARBA" id="ARBA00008834"/>
    </source>
</evidence>
<dbReference type="Pfam" id="PF00295">
    <property type="entry name" value="Glyco_hydro_28"/>
    <property type="match status" value="1"/>
</dbReference>
<keyword evidence="7" id="KW-0961">Cell wall biogenesis/degradation</keyword>
<dbReference type="GO" id="GO:0005975">
    <property type="term" value="P:carbohydrate metabolic process"/>
    <property type="evidence" value="ECO:0007669"/>
    <property type="project" value="InterPro"/>
</dbReference>
<protein>
    <recommendedName>
        <fullName evidence="12">Polygalacturonase</fullName>
    </recommendedName>
</protein>
<feature type="signal peptide" evidence="9">
    <location>
        <begin position="1"/>
        <end position="23"/>
    </location>
</feature>
<evidence type="ECO:0000256" key="3">
    <source>
        <dbReference type="ARBA" id="ARBA00022512"/>
    </source>
</evidence>
<reference evidence="10" key="1">
    <citation type="journal article" date="2018" name="DNA Res.">
        <title>Multiple hybrid de novo genome assembly of finger millet, an orphan allotetraploid crop.</title>
        <authorList>
            <person name="Hatakeyama M."/>
            <person name="Aluri S."/>
            <person name="Balachadran M.T."/>
            <person name="Sivarajan S.R."/>
            <person name="Patrignani A."/>
            <person name="Gruter S."/>
            <person name="Poveda L."/>
            <person name="Shimizu-Inatsugi R."/>
            <person name="Baeten J."/>
            <person name="Francoijs K.J."/>
            <person name="Nataraja K.N."/>
            <person name="Reddy Y.A.N."/>
            <person name="Phadnis S."/>
            <person name="Ravikumar R.L."/>
            <person name="Schlapbach R."/>
            <person name="Sreeman S.M."/>
            <person name="Shimizu K.K."/>
        </authorList>
    </citation>
    <scope>NUCLEOTIDE SEQUENCE</scope>
</reference>
<dbReference type="InterPro" id="IPR000743">
    <property type="entry name" value="Glyco_hydro_28"/>
</dbReference>
<proteinExistence type="inferred from homology"/>
<sequence>MASHKLRLLSLLALLFLSTVLEASRTSSLASSSDNGAAVPTRGRSLSSQSVFSLDRYGARGDGKHDDTPALVKAWKAACSSSLPAVVLVPKGKRYLLKLVSLAGPCKSSSIVVAVQGTLMASPNRADWSDKNRRHWIVFRGVNKLTVNGGGNIDGSGETWWKNSCKINKALVSLRF</sequence>
<keyword evidence="4" id="KW-0964">Secreted</keyword>
<comment type="similarity">
    <text evidence="2 8">Belongs to the glycosyl hydrolase 28 family.</text>
</comment>
<dbReference type="EMBL" id="BQKI01000006">
    <property type="protein sequence ID" value="GJM96997.1"/>
    <property type="molecule type" value="Genomic_DNA"/>
</dbReference>
<comment type="caution">
    <text evidence="10">The sequence shown here is derived from an EMBL/GenBank/DDBJ whole genome shotgun (WGS) entry which is preliminary data.</text>
</comment>
<dbReference type="SUPFAM" id="SSF51126">
    <property type="entry name" value="Pectin lyase-like"/>
    <property type="match status" value="1"/>
</dbReference>
<dbReference type="GO" id="GO:0004650">
    <property type="term" value="F:polygalacturonase activity"/>
    <property type="evidence" value="ECO:0007669"/>
    <property type="project" value="InterPro"/>
</dbReference>
<keyword evidence="9" id="KW-0732">Signal</keyword>
<dbReference type="Gene3D" id="2.160.20.10">
    <property type="entry name" value="Single-stranded right-handed beta-helix, Pectin lyase-like"/>
    <property type="match status" value="1"/>
</dbReference>
<evidence type="ECO:0000256" key="8">
    <source>
        <dbReference type="RuleBase" id="RU361169"/>
    </source>
</evidence>
<dbReference type="Proteomes" id="UP001054889">
    <property type="component" value="Unassembled WGS sequence"/>
</dbReference>
<dbReference type="PANTHER" id="PTHR31375">
    <property type="match status" value="1"/>
</dbReference>